<proteinExistence type="predicted"/>
<accession>A0A182XTF9</accession>
<dbReference type="AlphaFoldDB" id="A0A182XTF9"/>
<feature type="signal peptide" evidence="1">
    <location>
        <begin position="1"/>
        <end position="27"/>
    </location>
</feature>
<evidence type="ECO:0000256" key="1">
    <source>
        <dbReference type="SAM" id="SignalP"/>
    </source>
</evidence>
<reference evidence="2" key="1">
    <citation type="submission" date="2020-05" db="UniProtKB">
        <authorList>
            <consortium name="EnsemblMetazoa"/>
        </authorList>
    </citation>
    <scope>IDENTIFICATION</scope>
    <source>
        <strain evidence="2">SANGQUA</strain>
    </source>
</reference>
<organism evidence="2 3">
    <name type="scientific">Anopheles quadriannulatus</name>
    <name type="common">Mosquito</name>
    <dbReference type="NCBI Taxonomy" id="34691"/>
    <lineage>
        <taxon>Eukaryota</taxon>
        <taxon>Metazoa</taxon>
        <taxon>Ecdysozoa</taxon>
        <taxon>Arthropoda</taxon>
        <taxon>Hexapoda</taxon>
        <taxon>Insecta</taxon>
        <taxon>Pterygota</taxon>
        <taxon>Neoptera</taxon>
        <taxon>Endopterygota</taxon>
        <taxon>Diptera</taxon>
        <taxon>Nematocera</taxon>
        <taxon>Culicoidea</taxon>
        <taxon>Culicidae</taxon>
        <taxon>Anophelinae</taxon>
        <taxon>Anopheles</taxon>
    </lineage>
</organism>
<keyword evidence="3" id="KW-1185">Reference proteome</keyword>
<dbReference type="VEuPathDB" id="VectorBase:AQUA015098"/>
<evidence type="ECO:0000313" key="2">
    <source>
        <dbReference type="EnsemblMetazoa" id="AQUA015098-PA"/>
    </source>
</evidence>
<evidence type="ECO:0000313" key="3">
    <source>
        <dbReference type="Proteomes" id="UP000076407"/>
    </source>
</evidence>
<dbReference type="EnsemblMetazoa" id="AQUA015098-RA">
    <property type="protein sequence ID" value="AQUA015098-PA"/>
    <property type="gene ID" value="AQUA015098"/>
</dbReference>
<name>A0A182XTF9_ANOQN</name>
<keyword evidence="1" id="KW-0732">Signal</keyword>
<feature type="chain" id="PRO_5008143389" evidence="1">
    <location>
        <begin position="28"/>
        <end position="50"/>
    </location>
</feature>
<sequence>MANFSFFLLLLIAIFLICSECMQTVHGADTSGTLTNGFVDRAAEAVNGKS</sequence>
<dbReference type="Proteomes" id="UP000076407">
    <property type="component" value="Unassembled WGS sequence"/>
</dbReference>
<protein>
    <submittedName>
        <fullName evidence="2">Uncharacterized protein</fullName>
    </submittedName>
</protein>